<reference evidence="1 2" key="1">
    <citation type="submission" date="2024-09" db="EMBL/GenBank/DDBJ databases">
        <authorList>
            <person name="D'Angelo T."/>
        </authorList>
    </citation>
    <scope>NUCLEOTIDE SEQUENCE [LARGE SCALE GENOMIC DNA]</scope>
    <source>
        <strain evidence="1">SAG AM-311-F02</strain>
    </source>
</reference>
<dbReference type="EMBL" id="JBHPEI010000038">
    <property type="protein sequence ID" value="MFC1799865.1"/>
    <property type="molecule type" value="Genomic_DNA"/>
</dbReference>
<dbReference type="Proteomes" id="UP001594288">
    <property type="component" value="Unassembled WGS sequence"/>
</dbReference>
<dbReference type="SUPFAM" id="SSF52096">
    <property type="entry name" value="ClpP/crotonase"/>
    <property type="match status" value="1"/>
</dbReference>
<organism evidence="1 2">
    <name type="scientific">Eiseniibacteriota bacterium</name>
    <dbReference type="NCBI Taxonomy" id="2212470"/>
    <lineage>
        <taxon>Bacteria</taxon>
        <taxon>Candidatus Eiseniibacteriota</taxon>
    </lineage>
</organism>
<dbReference type="InterPro" id="IPR029045">
    <property type="entry name" value="ClpP/crotonase-like_dom_sf"/>
</dbReference>
<comment type="caution">
    <text evidence="1">The sequence shown here is derived from an EMBL/GenBank/DDBJ whole genome shotgun (WGS) entry which is preliminary data.</text>
</comment>
<evidence type="ECO:0008006" key="3">
    <source>
        <dbReference type="Google" id="ProtNLM"/>
    </source>
</evidence>
<name>A0ABV6YP74_UNCEI</name>
<accession>A0ABV6YP74</accession>
<dbReference type="Gene3D" id="3.90.226.10">
    <property type="entry name" value="2-enoyl-CoA Hydratase, Chain A, domain 1"/>
    <property type="match status" value="1"/>
</dbReference>
<proteinExistence type="predicted"/>
<sequence>MYHPSSTAGIVCGIAIVLLAVAIGPIAAADPVLDDPARVQRWTEDIEFFARELPESHINLFFTLSEDDFRERIDALKAGIPTLEDYEILVSMMRIVAAIGDSHTMLTADNTGIFHRLPLSLTWYSDGLYVTRTIGAYRDILGKRLTAIEGNDIEAVSRVVSEVVAFDNPSQLRLRAPQNMVIPEILLTLGLAAGRDSVLLDVEGAGTRWLVPVEAKADLKWISLRDELDCAPPLYRQHADSIYWYRYLADSKTVYVQYRACVEMKDRPFSAFAGELLDFIEARDVDKAAIDLRLNGGGNSRIAGPLIQGLKRSRKVNQDGRLFVIIGRRTFSSAMLNALDLRDNTSALFVGEETGGKPNHFGEVGFFMLKGSGAIVTYSKKHFVRYSIDEPSLRPDIDVDMSFSDYESCRDPALEAILAY</sequence>
<protein>
    <recommendedName>
        <fullName evidence="3">Tail specific protease domain-containing protein</fullName>
    </recommendedName>
</protein>
<evidence type="ECO:0000313" key="2">
    <source>
        <dbReference type="Proteomes" id="UP001594288"/>
    </source>
</evidence>
<gene>
    <name evidence="1" type="ORF">ACFL2Z_03030</name>
</gene>
<evidence type="ECO:0000313" key="1">
    <source>
        <dbReference type="EMBL" id="MFC1799865.1"/>
    </source>
</evidence>
<keyword evidence="2" id="KW-1185">Reference proteome</keyword>